<feature type="transmembrane region" description="Helical" evidence="2">
    <location>
        <begin position="122"/>
        <end position="143"/>
    </location>
</feature>
<gene>
    <name evidence="3" type="ORF">LMG29542_01735</name>
</gene>
<feature type="transmembrane region" description="Helical" evidence="2">
    <location>
        <begin position="40"/>
        <end position="65"/>
    </location>
</feature>
<keyword evidence="2" id="KW-0472">Membrane</keyword>
<name>A0A6J5DDS1_9BURK</name>
<organism evidence="3 4">
    <name type="scientific">Paraburkholderia humisilvae</name>
    <dbReference type="NCBI Taxonomy" id="627669"/>
    <lineage>
        <taxon>Bacteria</taxon>
        <taxon>Pseudomonadati</taxon>
        <taxon>Pseudomonadota</taxon>
        <taxon>Betaproteobacteria</taxon>
        <taxon>Burkholderiales</taxon>
        <taxon>Burkholderiaceae</taxon>
        <taxon>Paraburkholderia</taxon>
    </lineage>
</organism>
<evidence type="ECO:0000313" key="4">
    <source>
        <dbReference type="Proteomes" id="UP000494363"/>
    </source>
</evidence>
<keyword evidence="4" id="KW-1185">Reference proteome</keyword>
<feature type="transmembrane region" description="Helical" evidence="2">
    <location>
        <begin position="164"/>
        <end position="184"/>
    </location>
</feature>
<evidence type="ECO:0000256" key="1">
    <source>
        <dbReference type="SAM" id="MobiDB-lite"/>
    </source>
</evidence>
<sequence length="250" mass="25780">MDTPSLEGSTASATRAMPPPAVAPPVTPAVRARACRRKRVHIAIVVAFGALVPAFLIGLAVYGLWDLQRDFGPGGESVVHTIAGVQKVVTDSKDVNAYALASFVFAEHSNYGVVHDKQRMKIVVMQIGFAVSSIGIMFILLGVNDGGAEVTAETAGTKIDLKTASTGLVAFLIGAGMAYGAGIIPNEYSTVGVPTYGTGGEADDSADTALRAFLVQVVKTCSADPEQTQGACFVQSLARPGALGDEKAAP</sequence>
<reference evidence="3 4" key="1">
    <citation type="submission" date="2020-04" db="EMBL/GenBank/DDBJ databases">
        <authorList>
            <person name="De Canck E."/>
        </authorList>
    </citation>
    <scope>NUCLEOTIDE SEQUENCE [LARGE SCALE GENOMIC DNA]</scope>
    <source>
        <strain evidence="3 4">LMG 29542</strain>
    </source>
</reference>
<evidence type="ECO:0000313" key="3">
    <source>
        <dbReference type="EMBL" id="CAB3752410.1"/>
    </source>
</evidence>
<accession>A0A6J5DDS1</accession>
<dbReference type="AlphaFoldDB" id="A0A6J5DDS1"/>
<feature type="region of interest" description="Disordered" evidence="1">
    <location>
        <begin position="1"/>
        <end position="24"/>
    </location>
</feature>
<feature type="compositionally biased region" description="Polar residues" evidence="1">
    <location>
        <begin position="1"/>
        <end position="12"/>
    </location>
</feature>
<proteinExistence type="predicted"/>
<evidence type="ECO:0000256" key="2">
    <source>
        <dbReference type="SAM" id="Phobius"/>
    </source>
</evidence>
<dbReference type="EMBL" id="CADIKH010000007">
    <property type="protein sequence ID" value="CAB3752410.1"/>
    <property type="molecule type" value="Genomic_DNA"/>
</dbReference>
<dbReference type="Proteomes" id="UP000494363">
    <property type="component" value="Unassembled WGS sequence"/>
</dbReference>
<dbReference type="RefSeq" id="WP_175226061.1">
    <property type="nucleotide sequence ID" value="NZ_CADIKH010000007.1"/>
</dbReference>
<protein>
    <submittedName>
        <fullName evidence="3">Uncharacterized protein</fullName>
    </submittedName>
</protein>
<keyword evidence="2" id="KW-1133">Transmembrane helix</keyword>
<keyword evidence="2" id="KW-0812">Transmembrane</keyword>